<dbReference type="EMBL" id="AP025028">
    <property type="protein sequence ID" value="BDA79425.1"/>
    <property type="molecule type" value="Genomic_DNA"/>
</dbReference>
<protein>
    <submittedName>
        <fullName evidence="1">Uncharacterized protein</fullName>
    </submittedName>
</protein>
<organism evidence="1 2">
    <name type="scientific">Leptospira kobayashii</name>
    <dbReference type="NCBI Taxonomy" id="1917830"/>
    <lineage>
        <taxon>Bacteria</taxon>
        <taxon>Pseudomonadati</taxon>
        <taxon>Spirochaetota</taxon>
        <taxon>Spirochaetia</taxon>
        <taxon>Leptospirales</taxon>
        <taxon>Leptospiraceae</taxon>
        <taxon>Leptospira</taxon>
    </lineage>
</organism>
<dbReference type="Proteomes" id="UP000245263">
    <property type="component" value="Chromosome 1"/>
</dbReference>
<evidence type="ECO:0000313" key="1">
    <source>
        <dbReference type="EMBL" id="BDA79425.1"/>
    </source>
</evidence>
<name>A0ABN6KKP3_9LEPT</name>
<gene>
    <name evidence="1" type="ORF">LPTSP3_g23550</name>
</gene>
<accession>A0ABN6KKP3</accession>
<proteinExistence type="predicted"/>
<sequence>MFSFLFQKRSFPLKKQIDRSSFLPRLEKVNEFPRKERDLLDILDTYKYMNQAYFWESVESDGRWDHAQGWVQLNHPESEWRFRLAEKFSPQAPEGAKK</sequence>
<keyword evidence="2" id="KW-1185">Reference proteome</keyword>
<reference evidence="1 2" key="1">
    <citation type="submission" date="2021-08" db="EMBL/GenBank/DDBJ databases">
        <title>Complete genome sequence of Leptospira kobayashii strain E30.</title>
        <authorList>
            <person name="Nakao R."/>
            <person name="Nakamura S."/>
            <person name="Masuzawa T."/>
            <person name="Koizumi N."/>
        </authorList>
    </citation>
    <scope>NUCLEOTIDE SEQUENCE [LARGE SCALE GENOMIC DNA]</scope>
    <source>
        <strain evidence="1 2">E30</strain>
    </source>
</reference>
<dbReference type="RefSeq" id="WP_242935181.1">
    <property type="nucleotide sequence ID" value="NZ_AP025028.1"/>
</dbReference>
<evidence type="ECO:0000313" key="2">
    <source>
        <dbReference type="Proteomes" id="UP000245263"/>
    </source>
</evidence>